<accession>W2RZP3</accession>
<dbReference type="SUPFAM" id="SSF55729">
    <property type="entry name" value="Acyl-CoA N-acyltransferases (Nat)"/>
    <property type="match status" value="1"/>
</dbReference>
<dbReference type="RefSeq" id="XP_008716455.1">
    <property type="nucleotide sequence ID" value="XM_008718233.1"/>
</dbReference>
<dbReference type="eggNOG" id="ENOG502RXZ0">
    <property type="taxonomic scope" value="Eukaryota"/>
</dbReference>
<dbReference type="InterPro" id="IPR016181">
    <property type="entry name" value="Acyl_CoA_acyltransferase"/>
</dbReference>
<dbReference type="Pfam" id="PF00583">
    <property type="entry name" value="Acetyltransf_1"/>
    <property type="match status" value="1"/>
</dbReference>
<dbReference type="InterPro" id="IPR052523">
    <property type="entry name" value="Trichothecene_AcTrans"/>
</dbReference>
<evidence type="ECO:0000313" key="2">
    <source>
        <dbReference type="EMBL" id="ETN41946.1"/>
    </source>
</evidence>
<name>W2RZP3_CYPE1</name>
<sequence length="257" mass="29109">MALTSSTTPMLDAAIVHEKRTSGPGIVAGKAPSIQGKDQVRIVTCDEYKEAAACLAEAFQDDHVVRYPVDTPDRMHLSEAERYKLHVESMEYIVYAHCLNGLVLTVGDNFDCVALWLPPGKNIDSWWTILRSGMWRLQWSLSTEGRERLFKEFLPLLSRSKLEVLGDLEPNSWYLNYIGTRASARGKGYARKLIDYVTNEADKEGAACYLESSHDINVVIYGKMGFELKKQIYLQREKNPLKMDVMVRYPPAASKKV</sequence>
<dbReference type="PANTHER" id="PTHR42791">
    <property type="entry name" value="GNAT FAMILY ACETYLTRANSFERASE"/>
    <property type="match status" value="1"/>
</dbReference>
<keyword evidence="3" id="KW-1185">Reference proteome</keyword>
<dbReference type="OrthoDB" id="410198at2759"/>
<dbReference type="GO" id="GO:0016747">
    <property type="term" value="F:acyltransferase activity, transferring groups other than amino-acyl groups"/>
    <property type="evidence" value="ECO:0007669"/>
    <property type="project" value="InterPro"/>
</dbReference>
<evidence type="ECO:0000313" key="3">
    <source>
        <dbReference type="Proteomes" id="UP000030752"/>
    </source>
</evidence>
<dbReference type="PROSITE" id="PS51186">
    <property type="entry name" value="GNAT"/>
    <property type="match status" value="1"/>
</dbReference>
<protein>
    <recommendedName>
        <fullName evidence="1">N-acetyltransferase domain-containing protein</fullName>
    </recommendedName>
</protein>
<evidence type="ECO:0000259" key="1">
    <source>
        <dbReference type="PROSITE" id="PS51186"/>
    </source>
</evidence>
<dbReference type="InParanoid" id="W2RZP3"/>
<dbReference type="GeneID" id="19971224"/>
<gene>
    <name evidence="2" type="ORF">HMPREF1541_03885</name>
</gene>
<dbReference type="Gene3D" id="3.40.630.30">
    <property type="match status" value="1"/>
</dbReference>
<dbReference type="AlphaFoldDB" id="W2RZP3"/>
<dbReference type="CDD" id="cd04301">
    <property type="entry name" value="NAT_SF"/>
    <property type="match status" value="1"/>
</dbReference>
<dbReference type="VEuPathDB" id="FungiDB:HMPREF1541_03885"/>
<organism evidence="2 3">
    <name type="scientific">Cyphellophora europaea (strain CBS 101466)</name>
    <name type="common">Phialophora europaea</name>
    <dbReference type="NCBI Taxonomy" id="1220924"/>
    <lineage>
        <taxon>Eukaryota</taxon>
        <taxon>Fungi</taxon>
        <taxon>Dikarya</taxon>
        <taxon>Ascomycota</taxon>
        <taxon>Pezizomycotina</taxon>
        <taxon>Eurotiomycetes</taxon>
        <taxon>Chaetothyriomycetidae</taxon>
        <taxon>Chaetothyriales</taxon>
        <taxon>Cyphellophoraceae</taxon>
        <taxon>Cyphellophora</taxon>
    </lineage>
</organism>
<dbReference type="PANTHER" id="PTHR42791:SF1">
    <property type="entry name" value="N-ACETYLTRANSFERASE DOMAIN-CONTAINING PROTEIN"/>
    <property type="match status" value="1"/>
</dbReference>
<dbReference type="EMBL" id="KB822719">
    <property type="protein sequence ID" value="ETN41946.1"/>
    <property type="molecule type" value="Genomic_DNA"/>
</dbReference>
<dbReference type="Proteomes" id="UP000030752">
    <property type="component" value="Unassembled WGS sequence"/>
</dbReference>
<proteinExistence type="predicted"/>
<dbReference type="STRING" id="1220924.W2RZP3"/>
<reference evidence="2 3" key="1">
    <citation type="submission" date="2013-03" db="EMBL/GenBank/DDBJ databases">
        <title>The Genome Sequence of Phialophora europaea CBS 101466.</title>
        <authorList>
            <consortium name="The Broad Institute Genomics Platform"/>
            <person name="Cuomo C."/>
            <person name="de Hoog S."/>
            <person name="Gorbushina A."/>
            <person name="Walker B."/>
            <person name="Young S.K."/>
            <person name="Zeng Q."/>
            <person name="Gargeya S."/>
            <person name="Fitzgerald M."/>
            <person name="Haas B."/>
            <person name="Abouelleil A."/>
            <person name="Allen A.W."/>
            <person name="Alvarado L."/>
            <person name="Arachchi H.M."/>
            <person name="Berlin A.M."/>
            <person name="Chapman S.B."/>
            <person name="Gainer-Dewar J."/>
            <person name="Goldberg J."/>
            <person name="Griggs A."/>
            <person name="Gujja S."/>
            <person name="Hansen M."/>
            <person name="Howarth C."/>
            <person name="Imamovic A."/>
            <person name="Ireland A."/>
            <person name="Larimer J."/>
            <person name="McCowan C."/>
            <person name="Murphy C."/>
            <person name="Pearson M."/>
            <person name="Poon T.W."/>
            <person name="Priest M."/>
            <person name="Roberts A."/>
            <person name="Saif S."/>
            <person name="Shea T."/>
            <person name="Sisk P."/>
            <person name="Sykes S."/>
            <person name="Wortman J."/>
            <person name="Nusbaum C."/>
            <person name="Birren B."/>
        </authorList>
    </citation>
    <scope>NUCLEOTIDE SEQUENCE [LARGE SCALE GENOMIC DNA]</scope>
    <source>
        <strain evidence="2 3">CBS 101466</strain>
    </source>
</reference>
<dbReference type="InterPro" id="IPR000182">
    <property type="entry name" value="GNAT_dom"/>
</dbReference>
<feature type="domain" description="N-acetyltransferase" evidence="1">
    <location>
        <begin position="113"/>
        <end position="248"/>
    </location>
</feature>
<dbReference type="HOGENOM" id="CLU_063930_3_0_1"/>